<dbReference type="EMBL" id="CP158281">
    <property type="protein sequence ID" value="XBV88847.1"/>
    <property type="molecule type" value="Genomic_DNA"/>
</dbReference>
<evidence type="ECO:0000256" key="2">
    <source>
        <dbReference type="ARBA" id="ARBA00022679"/>
    </source>
</evidence>
<name>A0AAU7UK55_9MICO</name>
<reference evidence="5" key="1">
    <citation type="submission" date="2024-06" db="EMBL/GenBank/DDBJ databases">
        <title>Brevibacterium koreense sp. nov., isolated from jogae-jeotgal, a Korean fermented seafood.</title>
        <authorList>
            <person name="Whon T.W."/>
            <person name="Nam S."/>
            <person name="Kim Y."/>
        </authorList>
    </citation>
    <scope>NUCLEOTIDE SEQUENCE</scope>
    <source>
        <strain evidence="5">CBA3109</strain>
    </source>
</reference>
<evidence type="ECO:0000259" key="4">
    <source>
        <dbReference type="Pfam" id="PF13579"/>
    </source>
</evidence>
<protein>
    <submittedName>
        <fullName evidence="5">Glycosyltransferase</fullName>
    </submittedName>
</protein>
<dbReference type="InterPro" id="IPR028098">
    <property type="entry name" value="Glyco_trans_4-like_N"/>
</dbReference>
<feature type="domain" description="Glycosyltransferase subfamily 4-like N-terminal" evidence="4">
    <location>
        <begin position="48"/>
        <end position="146"/>
    </location>
</feature>
<feature type="domain" description="Glycosyl transferase family 1" evidence="3">
    <location>
        <begin position="170"/>
        <end position="285"/>
    </location>
</feature>
<dbReference type="RefSeq" id="WP_350269814.1">
    <property type="nucleotide sequence ID" value="NZ_CP158281.1"/>
</dbReference>
<dbReference type="PANTHER" id="PTHR12526">
    <property type="entry name" value="GLYCOSYLTRANSFERASE"/>
    <property type="match status" value="1"/>
</dbReference>
<organism evidence="5">
    <name type="scientific">Brevibacterium koreense</name>
    <dbReference type="NCBI Taxonomy" id="3140787"/>
    <lineage>
        <taxon>Bacteria</taxon>
        <taxon>Bacillati</taxon>
        <taxon>Actinomycetota</taxon>
        <taxon>Actinomycetes</taxon>
        <taxon>Micrococcales</taxon>
        <taxon>Brevibacteriaceae</taxon>
        <taxon>Brevibacterium</taxon>
    </lineage>
</organism>
<accession>A0AAU7UK55</accession>
<keyword evidence="2" id="KW-0808">Transferase</keyword>
<evidence type="ECO:0000259" key="3">
    <source>
        <dbReference type="Pfam" id="PF00534"/>
    </source>
</evidence>
<evidence type="ECO:0000313" key="5">
    <source>
        <dbReference type="EMBL" id="XBV88847.1"/>
    </source>
</evidence>
<dbReference type="Pfam" id="PF13579">
    <property type="entry name" value="Glyco_trans_4_4"/>
    <property type="match status" value="1"/>
</dbReference>
<proteinExistence type="predicted"/>
<dbReference type="KEGG" id="bkr:AAFP32_14975"/>
<evidence type="ECO:0000256" key="1">
    <source>
        <dbReference type="ARBA" id="ARBA00022676"/>
    </source>
</evidence>
<keyword evidence="1" id="KW-0328">Glycosyltransferase</keyword>
<dbReference type="Gene3D" id="3.40.50.2000">
    <property type="entry name" value="Glycogen Phosphorylase B"/>
    <property type="match status" value="2"/>
</dbReference>
<dbReference type="Pfam" id="PF00534">
    <property type="entry name" value="Glycos_transf_1"/>
    <property type="match status" value="1"/>
</dbReference>
<gene>
    <name evidence="5" type="ORF">AAFP32_14975</name>
</gene>
<dbReference type="GO" id="GO:0016757">
    <property type="term" value="F:glycosyltransferase activity"/>
    <property type="evidence" value="ECO:0007669"/>
    <property type="project" value="UniProtKB-KW"/>
</dbReference>
<dbReference type="InterPro" id="IPR001296">
    <property type="entry name" value="Glyco_trans_1"/>
</dbReference>
<sequence>MRIGLLASTGGMLDSFFIEIAESWRSYGHKVSFAAGTSMVSSQATLIPGLSRRPDLGMVRALAALRRWSEGEDLDVIVTNSATASALVRLAGTRAPVVYFCHGLHWNEARSFGDRVWPIIERMLLPRTAGIISINSDDQTWFANRLNDGRRLHLSAGVGLDLLRYPVQDLPSGPLRLCWIGEFSTRKRPHLALDTASELHRRGFEFHLEMLGEGDFRTQIRAEISDRGLSGIVSADGPGDAAAALARSHALVHTAQWEGLPRVMLESLAIGRGSYAFDVKGVRDVPLAQLSADGEAAELAARIAADWESGRLRQPLAFDRNLLDYSHAADGIRNFLPTFVDSAPRTSTAQRNRHVE</sequence>
<dbReference type="AlphaFoldDB" id="A0AAU7UK55"/>
<dbReference type="SUPFAM" id="SSF53756">
    <property type="entry name" value="UDP-Glycosyltransferase/glycogen phosphorylase"/>
    <property type="match status" value="1"/>
</dbReference>